<feature type="compositionally biased region" description="Polar residues" evidence="7">
    <location>
        <begin position="456"/>
        <end position="477"/>
    </location>
</feature>
<name>A0A9W8HL06_9FUNG</name>
<comment type="caution">
    <text evidence="9">The sequence shown here is derived from an EMBL/GenBank/DDBJ whole genome shotgun (WGS) entry which is preliminary data.</text>
</comment>
<sequence length="590" mass="62469">MHDDTANSPASAATPPAGARHVRRGVRTLGPARHTRSQSATPVDSPAGPSAIGRRSTVSAGDALHCPICGVMAPSLAALNMHLDDGHFGSGAGGGSGEAGVGRKMTAAAQDDLEEVKGAILGFFRGAGRAVKGLGGGGGSDGGGSSPVTAAEDGSDDWWQGGRARQPGRPQKAAAAEGASRRHTAVFERLRASHLAGALLEGNRAEKRLEKLARAHAQYPAGPALQAAEKLIVSWQPDSAAQCSTCNRSLTRLLARRHHCRVCGMLVCGQPTCSSMLTLPLPLDGNHTAVQFSTDRTAEVRACSRCLGLVGRVQMRVRRMRALEQGPGELLGVYGEAREAMRVADRVLPVFNALVLQITRGSGVEPVLVARAARLRSQLTDAFGRVDVASRRIAAGPAESPGDARVRSAIRSAMVQYLQLHMFSLTMLPRKDTPSKKSKNNQGTVLPKRVEDMSVTGDTESQAGDTRSVGTPVSENLSVSSEPPGSSSTGLARSLLSYIVPRRVAETTAAAADDEDIRRALASDPEKELRIAGMALDEKLATLEVLRDQRQRVLGYIAEAQRDRRLEDAYTLQGSLRDLDVELSLIERNL</sequence>
<dbReference type="InterPro" id="IPR000306">
    <property type="entry name" value="Znf_FYVE"/>
</dbReference>
<dbReference type="InterPro" id="IPR052727">
    <property type="entry name" value="Rab4/Rab5_effector"/>
</dbReference>
<dbReference type="OrthoDB" id="166134at2759"/>
<evidence type="ECO:0000256" key="7">
    <source>
        <dbReference type="SAM" id="MobiDB-lite"/>
    </source>
</evidence>
<dbReference type="PANTHER" id="PTHR13510">
    <property type="entry name" value="FYVE-FINGER-CONTAINING RAB5 EFFECTOR PROTEIN RABENOSYN-5-RELATED"/>
    <property type="match status" value="1"/>
</dbReference>
<dbReference type="PROSITE" id="PS50178">
    <property type="entry name" value="ZF_FYVE"/>
    <property type="match status" value="1"/>
</dbReference>
<dbReference type="SUPFAM" id="SSF140125">
    <property type="entry name" value="Rabenosyn-5 Rab-binding domain-like"/>
    <property type="match status" value="1"/>
</dbReference>
<dbReference type="InterPro" id="IPR017455">
    <property type="entry name" value="Znf_FYVE-rel"/>
</dbReference>
<dbReference type="InterPro" id="IPR013083">
    <property type="entry name" value="Znf_RING/FYVE/PHD"/>
</dbReference>
<feature type="region of interest" description="Disordered" evidence="7">
    <location>
        <begin position="135"/>
        <end position="181"/>
    </location>
</feature>
<feature type="compositionally biased region" description="Low complexity" evidence="7">
    <location>
        <begin position="478"/>
        <end position="488"/>
    </location>
</feature>
<dbReference type="Proteomes" id="UP001140172">
    <property type="component" value="Unassembled WGS sequence"/>
</dbReference>
<evidence type="ECO:0000256" key="4">
    <source>
        <dbReference type="ARBA" id="ARBA00022833"/>
    </source>
</evidence>
<keyword evidence="9" id="KW-0121">Carboxypeptidase</keyword>
<evidence type="ECO:0000313" key="10">
    <source>
        <dbReference type="Proteomes" id="UP001140172"/>
    </source>
</evidence>
<evidence type="ECO:0000256" key="5">
    <source>
        <dbReference type="ARBA" id="ARBA00023204"/>
    </source>
</evidence>
<evidence type="ECO:0000256" key="3">
    <source>
        <dbReference type="ARBA" id="ARBA00022771"/>
    </source>
</evidence>
<dbReference type="InterPro" id="IPR006642">
    <property type="entry name" value="Rad18_UBZ4"/>
</dbReference>
<gene>
    <name evidence="9" type="primary">PEP7</name>
    <name evidence="9" type="ORF">GGI15_000071</name>
</gene>
<dbReference type="GO" id="GO:0004180">
    <property type="term" value="F:carboxypeptidase activity"/>
    <property type="evidence" value="ECO:0007669"/>
    <property type="project" value="UniProtKB-KW"/>
</dbReference>
<dbReference type="SMART" id="SM00734">
    <property type="entry name" value="ZnF_Rad18"/>
    <property type="match status" value="1"/>
</dbReference>
<dbReference type="InterPro" id="IPR021565">
    <property type="entry name" value="Rbsn_Rab-bd"/>
</dbReference>
<organism evidence="9 10">
    <name type="scientific">Coemansia interrupta</name>
    <dbReference type="NCBI Taxonomy" id="1126814"/>
    <lineage>
        <taxon>Eukaryota</taxon>
        <taxon>Fungi</taxon>
        <taxon>Fungi incertae sedis</taxon>
        <taxon>Zoopagomycota</taxon>
        <taxon>Kickxellomycotina</taxon>
        <taxon>Kickxellomycetes</taxon>
        <taxon>Kickxellales</taxon>
        <taxon>Kickxellaceae</taxon>
        <taxon>Coemansia</taxon>
    </lineage>
</organism>
<evidence type="ECO:0000259" key="8">
    <source>
        <dbReference type="PROSITE" id="PS50178"/>
    </source>
</evidence>
<evidence type="ECO:0000256" key="2">
    <source>
        <dbReference type="ARBA" id="ARBA00022763"/>
    </source>
</evidence>
<dbReference type="Pfam" id="PF11464">
    <property type="entry name" value="Rbsn"/>
    <property type="match status" value="1"/>
</dbReference>
<keyword evidence="1" id="KW-0479">Metal-binding</keyword>
<dbReference type="Pfam" id="PF01363">
    <property type="entry name" value="FYVE"/>
    <property type="match status" value="1"/>
</dbReference>
<dbReference type="GO" id="GO:0008270">
    <property type="term" value="F:zinc ion binding"/>
    <property type="evidence" value="ECO:0007669"/>
    <property type="project" value="UniProtKB-KW"/>
</dbReference>
<keyword evidence="3 6" id="KW-0863">Zinc-finger</keyword>
<feature type="region of interest" description="Disordered" evidence="7">
    <location>
        <begin position="1"/>
        <end position="56"/>
    </location>
</feature>
<keyword evidence="5" id="KW-0234">DNA repair</keyword>
<feature type="domain" description="FYVE-type" evidence="8">
    <location>
        <begin position="237"/>
        <end position="307"/>
    </location>
</feature>
<dbReference type="InterPro" id="IPR036531">
    <property type="entry name" value="Rbsn_Rab-bd_sf"/>
</dbReference>
<keyword evidence="9" id="KW-0645">Protease</keyword>
<dbReference type="PANTHER" id="PTHR13510:SF44">
    <property type="entry name" value="RABENOSYN-5"/>
    <property type="match status" value="1"/>
</dbReference>
<keyword evidence="2" id="KW-0227">DNA damage</keyword>
<keyword evidence="4" id="KW-0862">Zinc</keyword>
<feature type="compositionally biased region" description="Gly residues" evidence="7">
    <location>
        <begin position="135"/>
        <end position="145"/>
    </location>
</feature>
<dbReference type="SMART" id="SM00064">
    <property type="entry name" value="FYVE"/>
    <property type="match status" value="1"/>
</dbReference>
<evidence type="ECO:0000256" key="1">
    <source>
        <dbReference type="ARBA" id="ARBA00022723"/>
    </source>
</evidence>
<dbReference type="AlphaFoldDB" id="A0A9W8HL06"/>
<keyword evidence="9" id="KW-0378">Hydrolase</keyword>
<dbReference type="InterPro" id="IPR011011">
    <property type="entry name" value="Znf_FYVE_PHD"/>
</dbReference>
<dbReference type="SUPFAM" id="SSF57903">
    <property type="entry name" value="FYVE/PHD zinc finger"/>
    <property type="match status" value="1"/>
</dbReference>
<dbReference type="GO" id="GO:0006281">
    <property type="term" value="P:DNA repair"/>
    <property type="evidence" value="ECO:0007669"/>
    <property type="project" value="UniProtKB-KW"/>
</dbReference>
<dbReference type="Gene3D" id="3.30.40.10">
    <property type="entry name" value="Zinc/RING finger domain, C3HC4 (zinc finger)"/>
    <property type="match status" value="1"/>
</dbReference>
<feature type="compositionally biased region" description="Low complexity" evidence="7">
    <location>
        <begin position="1"/>
        <end position="19"/>
    </location>
</feature>
<keyword evidence="10" id="KW-1185">Reference proteome</keyword>
<dbReference type="EMBL" id="JANBUM010000003">
    <property type="protein sequence ID" value="KAJ2788266.1"/>
    <property type="molecule type" value="Genomic_DNA"/>
</dbReference>
<accession>A0A9W8HL06</accession>
<protein>
    <submittedName>
        <fullName evidence="9">Carboxypeptidase Y-deficient</fullName>
    </submittedName>
</protein>
<evidence type="ECO:0000256" key="6">
    <source>
        <dbReference type="PROSITE-ProRule" id="PRU00091"/>
    </source>
</evidence>
<dbReference type="GO" id="GO:0003677">
    <property type="term" value="F:DNA binding"/>
    <property type="evidence" value="ECO:0007669"/>
    <property type="project" value="InterPro"/>
</dbReference>
<feature type="region of interest" description="Disordered" evidence="7">
    <location>
        <begin position="429"/>
        <end position="490"/>
    </location>
</feature>
<proteinExistence type="predicted"/>
<evidence type="ECO:0000313" key="9">
    <source>
        <dbReference type="EMBL" id="KAJ2788266.1"/>
    </source>
</evidence>
<reference evidence="9" key="1">
    <citation type="submission" date="2022-07" db="EMBL/GenBank/DDBJ databases">
        <title>Phylogenomic reconstructions and comparative analyses of Kickxellomycotina fungi.</title>
        <authorList>
            <person name="Reynolds N.K."/>
            <person name="Stajich J.E."/>
            <person name="Barry K."/>
            <person name="Grigoriev I.V."/>
            <person name="Crous P."/>
            <person name="Smith M.E."/>
        </authorList>
    </citation>
    <scope>NUCLEOTIDE SEQUENCE</scope>
    <source>
        <strain evidence="9">BCRC 34489</strain>
    </source>
</reference>